<accession>A0ACC6V106</accession>
<sequence>MRVKILLKTRCDELGICEYVEVPIARAARLIDRVGVEGLYIVVEDVDERILAEGI</sequence>
<comment type="caution">
    <text evidence="1">The sequence shown here is derived from an EMBL/GenBank/DDBJ whole genome shotgun (WGS) entry which is preliminary data.</text>
</comment>
<gene>
    <name evidence="1" type="ORF">TU35_004185</name>
</gene>
<protein>
    <submittedName>
        <fullName evidence="1">Uncharacterized protein</fullName>
    </submittedName>
</protein>
<evidence type="ECO:0000313" key="2">
    <source>
        <dbReference type="Proteomes" id="UP000033636"/>
    </source>
</evidence>
<dbReference type="EMBL" id="JZWT02000009">
    <property type="protein sequence ID" value="MFB6490441.1"/>
    <property type="molecule type" value="Genomic_DNA"/>
</dbReference>
<reference evidence="1" key="1">
    <citation type="submission" date="2024-07" db="EMBL/GenBank/DDBJ databases">
        <title>Metagenome and Metagenome-Assembled Genomes of Archaea from a hot spring from the geothermal field of Los Azufres, Mexico.</title>
        <authorList>
            <person name="Marin-Paredes R."/>
            <person name="Martinez-Romero E."/>
            <person name="Servin-Garciduenas L.E."/>
        </authorList>
    </citation>
    <scope>NUCLEOTIDE SEQUENCE</scope>
</reference>
<organism evidence="1 2">
    <name type="scientific">Thermoproteus sp. AZ2</name>
    <dbReference type="NCBI Taxonomy" id="1609232"/>
    <lineage>
        <taxon>Archaea</taxon>
        <taxon>Thermoproteota</taxon>
        <taxon>Thermoprotei</taxon>
        <taxon>Thermoproteales</taxon>
        <taxon>Thermoproteaceae</taxon>
        <taxon>Thermoproteus</taxon>
    </lineage>
</organism>
<proteinExistence type="predicted"/>
<evidence type="ECO:0000313" key="1">
    <source>
        <dbReference type="EMBL" id="MFB6490441.1"/>
    </source>
</evidence>
<dbReference type="Proteomes" id="UP000033636">
    <property type="component" value="Unassembled WGS sequence"/>
</dbReference>
<name>A0ACC6V106_9CREN</name>